<organism evidence="1 2">
    <name type="scientific">Meloidogyne enterolobii</name>
    <name type="common">Root-knot nematode worm</name>
    <name type="synonym">Meloidogyne mayaguensis</name>
    <dbReference type="NCBI Taxonomy" id="390850"/>
    <lineage>
        <taxon>Eukaryota</taxon>
        <taxon>Metazoa</taxon>
        <taxon>Ecdysozoa</taxon>
        <taxon>Nematoda</taxon>
        <taxon>Chromadorea</taxon>
        <taxon>Rhabditida</taxon>
        <taxon>Tylenchina</taxon>
        <taxon>Tylenchomorpha</taxon>
        <taxon>Tylenchoidea</taxon>
        <taxon>Meloidogynidae</taxon>
        <taxon>Meloidogyninae</taxon>
        <taxon>Meloidogyne</taxon>
    </lineage>
</organism>
<gene>
    <name evidence="1" type="ORF">MENTE1834_LOCUS9117</name>
</gene>
<protein>
    <submittedName>
        <fullName evidence="1">Uncharacterized protein</fullName>
    </submittedName>
</protein>
<sequence>MVNFNTYCVVNAFYLSCPKINLFHYLLSLDYGSAATAANVWLHHSASAGHIPPCNNNIEAMDNSIPLNSSPLSTSSNGNAAEMRSSNDGDAEGVWSPDIDQAFHEALQIYPPCGRRKIILSDEGKMYGRNELIARYIKLRCGKSRTRKQVSSHIQVLARKKQREEHSRIKTQRDNTLPETNANSSSASTTSSVSNNHTTASVSATILPSSNNSLQQQKQIKKAESEDLIIGHSLPSNSLKILPSSPNNQNQIQNISLAVAASQQPLANLITSINRDQIASVQAQVARAASAISQQNWPSLIVTNNNNNQHLMAGAQLYMAASSNPCSSVVASIPAAFVSNGNCQLNTNSSSSEQIIFTTTPSSAFTCATTINTKMTTIASPNLILNGFTAYIEEQNLIKNRERREEMMEEEGQQRIELVHIPKNSETPFERISLELIQSKYPPILQELFKRGPSDAFFLAKCWANMNFEINDEQNALFAVDSYYESNFGRFDIIVSTKVCSFGNEVVEKVEIYSPIEEDEDIKPSSQLWHFRLEKSPMCEYMVRFISELKKLQEPSLMNSVLENFTILQIVSNKQSEETLMVIAFIFEVREDGEDEIYTNIYRLTE</sequence>
<name>A0ACB0Y8A8_MELEN</name>
<evidence type="ECO:0000313" key="2">
    <source>
        <dbReference type="Proteomes" id="UP001497535"/>
    </source>
</evidence>
<reference evidence="1" key="1">
    <citation type="submission" date="2023-11" db="EMBL/GenBank/DDBJ databases">
        <authorList>
            <person name="Poullet M."/>
        </authorList>
    </citation>
    <scope>NUCLEOTIDE SEQUENCE</scope>
    <source>
        <strain evidence="1">E1834</strain>
    </source>
</reference>
<comment type="caution">
    <text evidence="1">The sequence shown here is derived from an EMBL/GenBank/DDBJ whole genome shotgun (WGS) entry which is preliminary data.</text>
</comment>
<accession>A0ACB0Y8A8</accession>
<dbReference type="EMBL" id="CAVMJV010000008">
    <property type="protein sequence ID" value="CAK5036735.1"/>
    <property type="molecule type" value="Genomic_DNA"/>
</dbReference>
<proteinExistence type="predicted"/>
<evidence type="ECO:0000313" key="1">
    <source>
        <dbReference type="EMBL" id="CAK5036735.1"/>
    </source>
</evidence>
<keyword evidence="2" id="KW-1185">Reference proteome</keyword>
<dbReference type="Proteomes" id="UP001497535">
    <property type="component" value="Unassembled WGS sequence"/>
</dbReference>